<dbReference type="GO" id="GO:0005743">
    <property type="term" value="C:mitochondrial inner membrane"/>
    <property type="evidence" value="ECO:0007669"/>
    <property type="project" value="UniProtKB-ARBA"/>
</dbReference>
<keyword evidence="3" id="KW-0809">Transit peptide</keyword>
<dbReference type="FunFam" id="3.90.79.10:FF:000018">
    <property type="entry name" value="39S ribosomal protein L46, mitochondrial"/>
    <property type="match status" value="1"/>
</dbReference>
<dbReference type="InterPro" id="IPR033650">
    <property type="entry name" value="Ribosomal_mL46_NUDIX"/>
</dbReference>
<evidence type="ECO:0000256" key="7">
    <source>
        <dbReference type="ARBA" id="ARBA00035190"/>
    </source>
</evidence>
<organism evidence="10 11">
    <name type="scientific">Aulographum hederae CBS 113979</name>
    <dbReference type="NCBI Taxonomy" id="1176131"/>
    <lineage>
        <taxon>Eukaryota</taxon>
        <taxon>Fungi</taxon>
        <taxon>Dikarya</taxon>
        <taxon>Ascomycota</taxon>
        <taxon>Pezizomycotina</taxon>
        <taxon>Dothideomycetes</taxon>
        <taxon>Pleosporomycetidae</taxon>
        <taxon>Aulographales</taxon>
        <taxon>Aulographaceae</taxon>
    </lineage>
</organism>
<comment type="subcellular location">
    <subcellularLocation>
        <location evidence="1">Mitochondrion</location>
    </subcellularLocation>
</comment>
<keyword evidence="5" id="KW-0496">Mitochondrion</keyword>
<evidence type="ECO:0000256" key="4">
    <source>
        <dbReference type="ARBA" id="ARBA00022980"/>
    </source>
</evidence>
<proteinExistence type="inferred from homology"/>
<dbReference type="PANTHER" id="PTHR13124:SF12">
    <property type="entry name" value="LARGE RIBOSOMAL SUBUNIT PROTEIN ML46"/>
    <property type="match status" value="1"/>
</dbReference>
<dbReference type="InterPro" id="IPR021757">
    <property type="entry name" value="Ribosomal_mL46_N"/>
</dbReference>
<feature type="region of interest" description="Disordered" evidence="8">
    <location>
        <begin position="40"/>
        <end position="63"/>
    </location>
</feature>
<dbReference type="EMBL" id="ML977140">
    <property type="protein sequence ID" value="KAF1991081.1"/>
    <property type="molecule type" value="Genomic_DNA"/>
</dbReference>
<evidence type="ECO:0000256" key="2">
    <source>
        <dbReference type="ARBA" id="ARBA00009070"/>
    </source>
</evidence>
<reference evidence="10" key="1">
    <citation type="journal article" date="2020" name="Stud. Mycol.">
        <title>101 Dothideomycetes genomes: a test case for predicting lifestyles and emergence of pathogens.</title>
        <authorList>
            <person name="Haridas S."/>
            <person name="Albert R."/>
            <person name="Binder M."/>
            <person name="Bloem J."/>
            <person name="Labutti K."/>
            <person name="Salamov A."/>
            <person name="Andreopoulos B."/>
            <person name="Baker S."/>
            <person name="Barry K."/>
            <person name="Bills G."/>
            <person name="Bluhm B."/>
            <person name="Cannon C."/>
            <person name="Castanera R."/>
            <person name="Culley D."/>
            <person name="Daum C."/>
            <person name="Ezra D."/>
            <person name="Gonzalez J."/>
            <person name="Henrissat B."/>
            <person name="Kuo A."/>
            <person name="Liang C."/>
            <person name="Lipzen A."/>
            <person name="Lutzoni F."/>
            <person name="Magnuson J."/>
            <person name="Mondo S."/>
            <person name="Nolan M."/>
            <person name="Ohm R."/>
            <person name="Pangilinan J."/>
            <person name="Park H.-J."/>
            <person name="Ramirez L."/>
            <person name="Alfaro M."/>
            <person name="Sun H."/>
            <person name="Tritt A."/>
            <person name="Yoshinaga Y."/>
            <person name="Zwiers L.-H."/>
            <person name="Turgeon B."/>
            <person name="Goodwin S."/>
            <person name="Spatafora J."/>
            <person name="Crous P."/>
            <person name="Grigoriev I."/>
        </authorList>
    </citation>
    <scope>NUCLEOTIDE SEQUENCE</scope>
    <source>
        <strain evidence="10">CBS 113979</strain>
    </source>
</reference>
<dbReference type="InterPro" id="IPR040008">
    <property type="entry name" value="Ribosomal_mL46"/>
</dbReference>
<keyword evidence="6" id="KW-0687">Ribonucleoprotein</keyword>
<comment type="similarity">
    <text evidence="2">Belongs to the mitochondrion-specific ribosomal protein mL46 family.</text>
</comment>
<dbReference type="GO" id="GO:0003735">
    <property type="term" value="F:structural constituent of ribosome"/>
    <property type="evidence" value="ECO:0007669"/>
    <property type="project" value="InterPro"/>
</dbReference>
<sequence length="346" mass="39105">MSSGSSGARRLASIATRPDTVCRSCWQSIARRPYSAAAAAVAEAPETPETSSNSNQKAAKDAPKPRIAYQIHAGVCLSRPPQITRDLTPFEESFFLYQKRLNERLSLPFTRYFYIAKGTVAEADWKRKIKARLTPARDIGVFNPFKKQGWNDEVLVGDTLREQESQVDALLKDAIPSAAPGQEGMVVAKEDVLVEKPMPRVTESDITGDRRSLNRLLQRTLYLVVKNSQGKWLFPHDQVVGKEWLHNAAERILVQSGGPNMNTWVVGNHPIGWFRYNFTSILNPDRGTEEIGRKVFFMKARIMAGQADLQNNIFGYQDFAWLSREELEEAVTKKYWDAIKNMLADR</sequence>
<protein>
    <recommendedName>
        <fullName evidence="7">Large ribosomal subunit protein mL46</fullName>
    </recommendedName>
</protein>
<dbReference type="OrthoDB" id="414075at2759"/>
<evidence type="ECO:0000256" key="5">
    <source>
        <dbReference type="ARBA" id="ARBA00023128"/>
    </source>
</evidence>
<evidence type="ECO:0000256" key="8">
    <source>
        <dbReference type="SAM" id="MobiDB-lite"/>
    </source>
</evidence>
<dbReference type="PANTHER" id="PTHR13124">
    <property type="entry name" value="39S RIBOSOMAL PROTEIN L46, MITOCHONDRIAL PRECURSOR-RELATED"/>
    <property type="match status" value="1"/>
</dbReference>
<feature type="compositionally biased region" description="Low complexity" evidence="8">
    <location>
        <begin position="40"/>
        <end position="50"/>
    </location>
</feature>
<dbReference type="AlphaFoldDB" id="A0A6G1HCY8"/>
<name>A0A6G1HCY8_9PEZI</name>
<feature type="domain" description="Large ribosomal subunit protein mL46 N-terminal" evidence="9">
    <location>
        <begin position="69"/>
        <end position="205"/>
    </location>
</feature>
<keyword evidence="4" id="KW-0689">Ribosomal protein</keyword>
<evidence type="ECO:0000256" key="6">
    <source>
        <dbReference type="ARBA" id="ARBA00023274"/>
    </source>
</evidence>
<evidence type="ECO:0000313" key="11">
    <source>
        <dbReference type="Proteomes" id="UP000800041"/>
    </source>
</evidence>
<dbReference type="Pfam" id="PF11788">
    <property type="entry name" value="MRP-L46"/>
    <property type="match status" value="1"/>
</dbReference>
<gene>
    <name evidence="10" type="ORF">K402DRAFT_459828</name>
</gene>
<dbReference type="CDD" id="cd04661">
    <property type="entry name" value="NUDIX_MRP_L46"/>
    <property type="match status" value="1"/>
</dbReference>
<accession>A0A6G1HCY8</accession>
<keyword evidence="11" id="KW-1185">Reference proteome</keyword>
<dbReference type="Gene3D" id="3.90.79.10">
    <property type="entry name" value="Nucleoside Triphosphate Pyrophosphohydrolase"/>
    <property type="match status" value="1"/>
</dbReference>
<evidence type="ECO:0000259" key="9">
    <source>
        <dbReference type="Pfam" id="PF11788"/>
    </source>
</evidence>
<evidence type="ECO:0000313" key="10">
    <source>
        <dbReference type="EMBL" id="KAF1991081.1"/>
    </source>
</evidence>
<dbReference type="GO" id="GO:0005762">
    <property type="term" value="C:mitochondrial large ribosomal subunit"/>
    <property type="evidence" value="ECO:0007669"/>
    <property type="project" value="TreeGrafter"/>
</dbReference>
<dbReference type="Proteomes" id="UP000800041">
    <property type="component" value="Unassembled WGS sequence"/>
</dbReference>
<evidence type="ECO:0000256" key="1">
    <source>
        <dbReference type="ARBA" id="ARBA00004173"/>
    </source>
</evidence>
<evidence type="ECO:0000256" key="3">
    <source>
        <dbReference type="ARBA" id="ARBA00022946"/>
    </source>
</evidence>